<organism evidence="5 6">
    <name type="scientific">Ananas comosus</name>
    <name type="common">Pineapple</name>
    <name type="synonym">Ananas ananas</name>
    <dbReference type="NCBI Taxonomy" id="4615"/>
    <lineage>
        <taxon>Eukaryota</taxon>
        <taxon>Viridiplantae</taxon>
        <taxon>Streptophyta</taxon>
        <taxon>Embryophyta</taxon>
        <taxon>Tracheophyta</taxon>
        <taxon>Spermatophyta</taxon>
        <taxon>Magnoliopsida</taxon>
        <taxon>Liliopsida</taxon>
        <taxon>Poales</taxon>
        <taxon>Bromeliaceae</taxon>
        <taxon>Bromelioideae</taxon>
        <taxon>Ananas</taxon>
    </lineage>
</organism>
<gene>
    <name evidence="5" type="ORF">ACMD2_13357</name>
</gene>
<evidence type="ECO:0000313" key="5">
    <source>
        <dbReference type="EMBL" id="OAY81353.1"/>
    </source>
</evidence>
<evidence type="ECO:0000256" key="1">
    <source>
        <dbReference type="ARBA" id="ARBA00022729"/>
    </source>
</evidence>
<feature type="domain" description="Folate receptor-like" evidence="4">
    <location>
        <begin position="52"/>
        <end position="174"/>
    </location>
</feature>
<evidence type="ECO:0000259" key="4">
    <source>
        <dbReference type="Pfam" id="PF03024"/>
    </source>
</evidence>
<name>A0A199VWI2_ANACO</name>
<evidence type="ECO:0000313" key="6">
    <source>
        <dbReference type="Proteomes" id="UP000092600"/>
    </source>
</evidence>
<dbReference type="PANTHER" id="PTHR37390">
    <property type="entry name" value="OS02G0592500 PROTEIN"/>
    <property type="match status" value="1"/>
</dbReference>
<feature type="chain" id="PRO_5008286161" description="Folate receptor-like domain-containing protein" evidence="3">
    <location>
        <begin position="23"/>
        <end position="316"/>
    </location>
</feature>
<dbReference type="InterPro" id="IPR018143">
    <property type="entry name" value="Folate_rcpt-like"/>
</dbReference>
<evidence type="ECO:0000256" key="2">
    <source>
        <dbReference type="ARBA" id="ARBA00023157"/>
    </source>
</evidence>
<feature type="non-terminal residue" evidence="5">
    <location>
        <position position="316"/>
    </location>
</feature>
<dbReference type="AlphaFoldDB" id="A0A199VWI2"/>
<proteinExistence type="predicted"/>
<protein>
    <recommendedName>
        <fullName evidence="4">Folate receptor-like domain-containing protein</fullName>
    </recommendedName>
</protein>
<keyword evidence="1 3" id="KW-0732">Signal</keyword>
<dbReference type="Pfam" id="PF03024">
    <property type="entry name" value="Folate_rec"/>
    <property type="match status" value="1"/>
</dbReference>
<accession>A0A199VWI2</accession>
<dbReference type="EMBL" id="LSRQ01000677">
    <property type="protein sequence ID" value="OAY81353.1"/>
    <property type="molecule type" value="Genomic_DNA"/>
</dbReference>
<dbReference type="Proteomes" id="UP000092600">
    <property type="component" value="Unassembled WGS sequence"/>
</dbReference>
<evidence type="ECO:0000256" key="3">
    <source>
        <dbReference type="SAM" id="SignalP"/>
    </source>
</evidence>
<dbReference type="InterPro" id="IPR053305">
    <property type="entry name" value="Folate-binding_rcpt-like"/>
</dbReference>
<feature type="signal peptide" evidence="3">
    <location>
        <begin position="1"/>
        <end position="22"/>
    </location>
</feature>
<dbReference type="PANTHER" id="PTHR37390:SF1">
    <property type="entry name" value="FOLATE-BINDING PROTEIN 1"/>
    <property type="match status" value="1"/>
</dbReference>
<keyword evidence="2" id="KW-1015">Disulfide bond</keyword>
<sequence length="316" mass="34394">MGYHIMGLRLLLFFISTHTVISASAGQTKGLCTSPGGRFPPFSNEGKPPRRAPKGPRDLTLCRVFRQSTCCDVTQTYPALLSVRKLASTGEGSQECLHLWELLECSICDPRVGIRPGPPTICASFCDMVFEACSNAYYSVDIKNQLLSPCGLNDIVCGRASAWVSNGTELCRLAGFAVQPANNNAGFESVDEPFCYGGKASLHSISDSWRASSQARSDSPTLNSILCEDFQQWLRDMPLSEKVSWAVGGLVLTAGLLVIRPCMATVACISSPYSTKAIPGFASIILTSLKPGYCMKSIWSIIVYNDQKLKRAEFYQ</sequence>
<comment type="caution">
    <text evidence="5">The sequence shown here is derived from an EMBL/GenBank/DDBJ whole genome shotgun (WGS) entry which is preliminary data.</text>
</comment>
<reference evidence="5 6" key="1">
    <citation type="journal article" date="2016" name="DNA Res.">
        <title>The draft genome of MD-2 pineapple using hybrid error correction of long reads.</title>
        <authorList>
            <person name="Redwan R.M."/>
            <person name="Saidin A."/>
            <person name="Kumar S.V."/>
        </authorList>
    </citation>
    <scope>NUCLEOTIDE SEQUENCE [LARGE SCALE GENOMIC DNA]</scope>
    <source>
        <strain evidence="6">cv. MD2</strain>
        <tissue evidence="5">Leaf</tissue>
    </source>
</reference>
<dbReference type="STRING" id="4615.A0A199VWI2"/>